<keyword evidence="2 4" id="KW-0238">DNA-binding</keyword>
<evidence type="ECO:0000256" key="2">
    <source>
        <dbReference type="ARBA" id="ARBA00023125"/>
    </source>
</evidence>
<dbReference type="SUPFAM" id="SSF46689">
    <property type="entry name" value="Homeodomain-like"/>
    <property type="match status" value="1"/>
</dbReference>
<dbReference type="InterPro" id="IPR009057">
    <property type="entry name" value="Homeodomain-like_sf"/>
</dbReference>
<comment type="caution">
    <text evidence="6">The sequence shown here is derived from an EMBL/GenBank/DDBJ whole genome shotgun (WGS) entry which is preliminary data.</text>
</comment>
<evidence type="ECO:0000256" key="3">
    <source>
        <dbReference type="ARBA" id="ARBA00023163"/>
    </source>
</evidence>
<reference evidence="6 7" key="1">
    <citation type="submission" date="2021-01" db="EMBL/GenBank/DDBJ databases">
        <title>WGS of actinomycetes isolated from Thailand.</title>
        <authorList>
            <person name="Thawai C."/>
        </authorList>
    </citation>
    <scope>NUCLEOTIDE SEQUENCE [LARGE SCALE GENOMIC DNA]</scope>
    <source>
        <strain evidence="6 7">CA1R205</strain>
    </source>
</reference>
<evidence type="ECO:0000313" key="6">
    <source>
        <dbReference type="EMBL" id="MBL1095580.1"/>
    </source>
</evidence>
<keyword evidence="7" id="KW-1185">Reference proteome</keyword>
<dbReference type="Proteomes" id="UP000634229">
    <property type="component" value="Unassembled WGS sequence"/>
</dbReference>
<feature type="DNA-binding region" description="H-T-H motif" evidence="4">
    <location>
        <begin position="37"/>
        <end position="56"/>
    </location>
</feature>
<gene>
    <name evidence="6" type="ORF">JK363_02580</name>
</gene>
<keyword evidence="3" id="KW-0804">Transcription</keyword>
<dbReference type="Pfam" id="PF00440">
    <property type="entry name" value="TetR_N"/>
    <property type="match status" value="1"/>
</dbReference>
<organism evidence="6 7">
    <name type="scientific">Streptomyces coffeae</name>
    <dbReference type="NCBI Taxonomy" id="621382"/>
    <lineage>
        <taxon>Bacteria</taxon>
        <taxon>Bacillati</taxon>
        <taxon>Actinomycetota</taxon>
        <taxon>Actinomycetes</taxon>
        <taxon>Kitasatosporales</taxon>
        <taxon>Streptomycetaceae</taxon>
        <taxon>Streptomyces</taxon>
    </lineage>
</organism>
<accession>A0ABS1N6J9</accession>
<keyword evidence="1" id="KW-0805">Transcription regulation</keyword>
<evidence type="ECO:0000259" key="5">
    <source>
        <dbReference type="PROSITE" id="PS50977"/>
    </source>
</evidence>
<evidence type="ECO:0000313" key="7">
    <source>
        <dbReference type="Proteomes" id="UP000634229"/>
    </source>
</evidence>
<evidence type="ECO:0000256" key="1">
    <source>
        <dbReference type="ARBA" id="ARBA00023015"/>
    </source>
</evidence>
<evidence type="ECO:0000256" key="4">
    <source>
        <dbReference type="PROSITE-ProRule" id="PRU00335"/>
    </source>
</evidence>
<dbReference type="PANTHER" id="PTHR30055:SF220">
    <property type="entry name" value="TETR-FAMILY REGULATORY PROTEIN"/>
    <property type="match status" value="1"/>
</dbReference>
<name>A0ABS1N6J9_9ACTN</name>
<dbReference type="InterPro" id="IPR050109">
    <property type="entry name" value="HTH-type_TetR-like_transc_reg"/>
</dbReference>
<dbReference type="Gene3D" id="1.10.357.10">
    <property type="entry name" value="Tetracycline Repressor, domain 2"/>
    <property type="match status" value="1"/>
</dbReference>
<dbReference type="PANTHER" id="PTHR30055">
    <property type="entry name" value="HTH-TYPE TRANSCRIPTIONAL REGULATOR RUTR"/>
    <property type="match status" value="1"/>
</dbReference>
<dbReference type="PROSITE" id="PS50977">
    <property type="entry name" value="HTH_TETR_2"/>
    <property type="match status" value="1"/>
</dbReference>
<protein>
    <submittedName>
        <fullName evidence="6">TetR family transcriptional regulator</fullName>
    </submittedName>
</protein>
<sequence length="215" mass="22514">MAATGKGRDTYHHGDLAVALVQATLEIVEEVGVRGFSVAEAARRTRVSPGAPYRHFADRDALLAAAALEVSRRLRAIHEEAIATVETPQERLATVAGSYVRAAARYRSGFDILNAPGLRASRPELRDATREFIDLLLPSAFEVLPPGRGAETAVALLDALHALARGYVALLLDGKFGDPGEVAEAIAARAIGAARALVAGYCAPDAPPAGDAPVC</sequence>
<dbReference type="InterPro" id="IPR036271">
    <property type="entry name" value="Tet_transcr_reg_TetR-rel_C_sf"/>
</dbReference>
<dbReference type="InterPro" id="IPR025996">
    <property type="entry name" value="MT1864/Rv1816-like_C"/>
</dbReference>
<dbReference type="SUPFAM" id="SSF48498">
    <property type="entry name" value="Tetracyclin repressor-like, C-terminal domain"/>
    <property type="match status" value="1"/>
</dbReference>
<dbReference type="InterPro" id="IPR001647">
    <property type="entry name" value="HTH_TetR"/>
</dbReference>
<dbReference type="Pfam" id="PF13305">
    <property type="entry name" value="TetR_C_33"/>
    <property type="match status" value="1"/>
</dbReference>
<proteinExistence type="predicted"/>
<dbReference type="RefSeq" id="WP_201871024.1">
    <property type="nucleotide sequence ID" value="NZ_JAERRF010000002.1"/>
</dbReference>
<dbReference type="EMBL" id="JAERRF010000002">
    <property type="protein sequence ID" value="MBL1095580.1"/>
    <property type="molecule type" value="Genomic_DNA"/>
</dbReference>
<feature type="domain" description="HTH tetR-type" evidence="5">
    <location>
        <begin position="14"/>
        <end position="74"/>
    </location>
</feature>